<feature type="transmembrane region" description="Helical" evidence="1">
    <location>
        <begin position="67"/>
        <end position="88"/>
    </location>
</feature>
<keyword evidence="1" id="KW-0812">Transmembrane</keyword>
<accession>A0A3B0XSX7</accession>
<organism evidence="2">
    <name type="scientific">hydrothermal vent metagenome</name>
    <dbReference type="NCBI Taxonomy" id="652676"/>
    <lineage>
        <taxon>unclassified sequences</taxon>
        <taxon>metagenomes</taxon>
        <taxon>ecological metagenomes</taxon>
    </lineage>
</organism>
<reference evidence="2" key="1">
    <citation type="submission" date="2018-06" db="EMBL/GenBank/DDBJ databases">
        <authorList>
            <person name="Zhirakovskaya E."/>
        </authorList>
    </citation>
    <scope>NUCLEOTIDE SEQUENCE</scope>
</reference>
<dbReference type="AlphaFoldDB" id="A0A3B0XSX7"/>
<dbReference type="EMBL" id="UOFI01000074">
    <property type="protein sequence ID" value="VAW66302.1"/>
    <property type="molecule type" value="Genomic_DNA"/>
</dbReference>
<proteinExistence type="predicted"/>
<name>A0A3B0XSX7_9ZZZZ</name>
<evidence type="ECO:0000313" key="2">
    <source>
        <dbReference type="EMBL" id="VAW66302.1"/>
    </source>
</evidence>
<gene>
    <name evidence="2" type="ORF">MNBD_GAMMA09-3493</name>
</gene>
<sequence>MDDMLLLLKMVSAVMITVWPMTLMLPVPSAFRPDVSRARPFSALLLDMDVAEPFFEDSCSTTMSPTFSWLSVLWAPSIMIVVELVSYFTPLTVMLSRLVTTPEVVSLLAMALPDINAAMAAASTDFLSKIDFFFMGLNSSLANNGAVFNNYNIASSPNNSFLKRAGDPIYKKSKL</sequence>
<evidence type="ECO:0000256" key="1">
    <source>
        <dbReference type="SAM" id="Phobius"/>
    </source>
</evidence>
<protein>
    <submittedName>
        <fullName evidence="2">Uncharacterized protein</fullName>
    </submittedName>
</protein>
<keyword evidence="1" id="KW-0472">Membrane</keyword>
<keyword evidence="1" id="KW-1133">Transmembrane helix</keyword>
<feature type="transmembrane region" description="Helical" evidence="1">
    <location>
        <begin position="7"/>
        <end position="27"/>
    </location>
</feature>